<feature type="signal peptide" evidence="1">
    <location>
        <begin position="1"/>
        <end position="21"/>
    </location>
</feature>
<keyword evidence="1" id="KW-0732">Signal</keyword>
<comment type="caution">
    <text evidence="2">The sequence shown here is derived from an EMBL/GenBank/DDBJ whole genome shotgun (WGS) entry which is preliminary data.</text>
</comment>
<feature type="chain" id="PRO_5046006906" description="DUF2846 domain-containing protein" evidence="1">
    <location>
        <begin position="22"/>
        <end position="164"/>
    </location>
</feature>
<protein>
    <recommendedName>
        <fullName evidence="4">DUF2846 domain-containing protein</fullName>
    </recommendedName>
</protein>
<gene>
    <name evidence="2" type="ORF">ACFPO9_05955</name>
</gene>
<accession>A0ABW0RX09</accession>
<evidence type="ECO:0000313" key="3">
    <source>
        <dbReference type="Proteomes" id="UP001596086"/>
    </source>
</evidence>
<evidence type="ECO:0000256" key="1">
    <source>
        <dbReference type="SAM" id="SignalP"/>
    </source>
</evidence>
<sequence length="164" mass="17927">MRFPFLAAALCALVFTLPAAKAIARIGAAEVREGPRGGPCFTISPREEREGTPDFHSVTVSDGQRLLWKMTMPPERTFPLSFSMCVPYGGQVASLPRTQATALEAGKIYYLRIDARPGKARGTAQAYESRFCLAKQRDGSAVVHQIWDGERPGKRLFGCLPPGE</sequence>
<proteinExistence type="predicted"/>
<name>A0ABW0RX09_9BURK</name>
<organism evidence="2 3">
    <name type="scientific">Massilia aerilata</name>
    <dbReference type="NCBI Taxonomy" id="453817"/>
    <lineage>
        <taxon>Bacteria</taxon>
        <taxon>Pseudomonadati</taxon>
        <taxon>Pseudomonadota</taxon>
        <taxon>Betaproteobacteria</taxon>
        <taxon>Burkholderiales</taxon>
        <taxon>Oxalobacteraceae</taxon>
        <taxon>Telluria group</taxon>
        <taxon>Massilia</taxon>
    </lineage>
</organism>
<dbReference type="EMBL" id="JBHSMZ010000004">
    <property type="protein sequence ID" value="MFC5548055.1"/>
    <property type="molecule type" value="Genomic_DNA"/>
</dbReference>
<dbReference type="Proteomes" id="UP001596086">
    <property type="component" value="Unassembled WGS sequence"/>
</dbReference>
<keyword evidence="3" id="KW-1185">Reference proteome</keyword>
<evidence type="ECO:0008006" key="4">
    <source>
        <dbReference type="Google" id="ProtNLM"/>
    </source>
</evidence>
<evidence type="ECO:0000313" key="2">
    <source>
        <dbReference type="EMBL" id="MFC5548055.1"/>
    </source>
</evidence>
<reference evidence="3" key="1">
    <citation type="journal article" date="2019" name="Int. J. Syst. Evol. Microbiol.">
        <title>The Global Catalogue of Microorganisms (GCM) 10K type strain sequencing project: providing services to taxonomists for standard genome sequencing and annotation.</title>
        <authorList>
            <consortium name="The Broad Institute Genomics Platform"/>
            <consortium name="The Broad Institute Genome Sequencing Center for Infectious Disease"/>
            <person name="Wu L."/>
            <person name="Ma J."/>
        </authorList>
    </citation>
    <scope>NUCLEOTIDE SEQUENCE [LARGE SCALE GENOMIC DNA]</scope>
    <source>
        <strain evidence="3">CGMCC 4.5798</strain>
    </source>
</reference>
<dbReference type="RefSeq" id="WP_379768408.1">
    <property type="nucleotide sequence ID" value="NZ_JBHSMZ010000004.1"/>
</dbReference>